<protein>
    <recommendedName>
        <fullName evidence="7">Translation initiation factor beta propellor-like domain-containing protein</fullName>
    </recommendedName>
</protein>
<evidence type="ECO:0000313" key="5">
    <source>
        <dbReference type="EMBL" id="KAF7683358.1"/>
    </source>
</evidence>
<evidence type="ECO:0000256" key="3">
    <source>
        <dbReference type="ARBA" id="ARBA00022884"/>
    </source>
</evidence>
<evidence type="ECO:0000256" key="1">
    <source>
        <dbReference type="ARBA" id="ARBA00022490"/>
    </source>
</evidence>
<accession>A0ABQ7HZ03</accession>
<dbReference type="Proteomes" id="UP001516464">
    <property type="component" value="Unassembled WGS sequence"/>
</dbReference>
<evidence type="ECO:0000256" key="2">
    <source>
        <dbReference type="ARBA" id="ARBA00022540"/>
    </source>
</evidence>
<reference evidence="5 6" key="1">
    <citation type="submission" date="2019-01" db="EMBL/GenBank/DDBJ databases">
        <title>Genomes sequencing and comparative genomics of infectious freshwater microsporidia, Cucumispora dikerogammari and Thelohania contejeani.</title>
        <authorList>
            <person name="Cormier A."/>
            <person name="Giraud I."/>
            <person name="Wattier R."/>
            <person name="Teixeira M."/>
            <person name="Grandjean F."/>
            <person name="Rigaud T."/>
            <person name="Cordaux R."/>
        </authorList>
    </citation>
    <scope>NUCLEOTIDE SEQUENCE [LARGE SCALE GENOMIC DNA]</scope>
    <source>
        <strain evidence="5">T1</strain>
        <tissue evidence="5">Spores</tissue>
    </source>
</reference>
<organism evidence="5 6">
    <name type="scientific">Astathelohania contejeani</name>
    <dbReference type="NCBI Taxonomy" id="164912"/>
    <lineage>
        <taxon>Eukaryota</taxon>
        <taxon>Fungi</taxon>
        <taxon>Fungi incertae sedis</taxon>
        <taxon>Microsporidia</taxon>
        <taxon>Astathelohaniidae</taxon>
        <taxon>Astathelohania</taxon>
    </lineage>
</organism>
<proteinExistence type="predicted"/>
<evidence type="ECO:0000313" key="6">
    <source>
        <dbReference type="Proteomes" id="UP001516464"/>
    </source>
</evidence>
<dbReference type="PANTHER" id="PTHR14068:SF0">
    <property type="entry name" value="EUKARYOTIC TRANSLATION INITIATION FACTOR 3 SUBUNIT B"/>
    <property type="match status" value="1"/>
</dbReference>
<dbReference type="SUPFAM" id="SSF50960">
    <property type="entry name" value="TolB, C-terminal domain"/>
    <property type="match status" value="1"/>
</dbReference>
<dbReference type="EMBL" id="SBIQ01000095">
    <property type="protein sequence ID" value="KAF7683358.1"/>
    <property type="molecule type" value="Genomic_DNA"/>
</dbReference>
<keyword evidence="2" id="KW-0396">Initiation factor</keyword>
<evidence type="ECO:0000256" key="4">
    <source>
        <dbReference type="ARBA" id="ARBA00022917"/>
    </source>
</evidence>
<keyword evidence="3" id="KW-0694">RNA-binding</keyword>
<comment type="caution">
    <text evidence="5">The sequence shown here is derived from an EMBL/GenBank/DDBJ whole genome shotgun (WGS) entry which is preliminary data.</text>
</comment>
<dbReference type="Gene3D" id="2.130.10.10">
    <property type="entry name" value="YVTN repeat-like/Quinoprotein amine dehydrogenase"/>
    <property type="match status" value="1"/>
</dbReference>
<evidence type="ECO:0008006" key="7">
    <source>
        <dbReference type="Google" id="ProtNLM"/>
    </source>
</evidence>
<dbReference type="PANTHER" id="PTHR14068">
    <property type="entry name" value="EUKARYOTIC TRANSLATION INITIATION FACTOR 3 EIF3 -RELATED"/>
    <property type="match status" value="1"/>
</dbReference>
<gene>
    <name evidence="5" type="ORF">TCON_1434</name>
</gene>
<dbReference type="InterPro" id="IPR015943">
    <property type="entry name" value="WD40/YVTN_repeat-like_dom_sf"/>
</dbReference>
<keyword evidence="4" id="KW-0648">Protein biosynthesis</keyword>
<dbReference type="InterPro" id="IPR011400">
    <property type="entry name" value="EIF3B"/>
</dbReference>
<keyword evidence="6" id="KW-1185">Reference proteome</keyword>
<keyword evidence="1" id="KW-0963">Cytoplasm</keyword>
<name>A0ABQ7HZ03_9MICR</name>
<sequence>MQDSQCIIMLNLHKGTTLEEIIKRNEANKCLNDNNTILDGNVLIAYLSTAREVTMLLEANPYTMTLKKYQELLMYKEKKYNPLTFMTRHQIYEFQIGMKNEQMLIHTDDSLVVYENNRLGDINEIARYNSTLGCLSQTGAFMAEVKKSHINIKAGIKFQNTYAIVHHAGVNSIEFSPDDQFIVTRSADKMKITEIKSMKVFLCSKPQKVEFLGNKILLMEENKIADSNDIYENNHKQISMHKGDLIYLTKDSLSTIVYTPAKGKQIKKNHANLAKIDFIWAKDFVFCLILKTIQDRIINILEGFSRDGKIIQLPLEHEVVDIKVTDWFVVVFDITNTLSFYKRESMRFKKIQSITFTNKILLSINRKGNTVVLYDYEEDNIQFYDEGNLVCKHTHQACNLIAWSHSGLYVACCSSGSGMSGIINLFDVNGKLIWKRVFNKLDGFEWRKFLDMEDESIKKRVKENYETMKLEYEKEYAEEEKMLEYINKANIGEAVKEWREFINAKKREIGNEV</sequence>